<keyword evidence="1" id="KW-0472">Membrane</keyword>
<keyword evidence="1" id="KW-1133">Transmembrane helix</keyword>
<evidence type="ECO:0000313" key="3">
    <source>
        <dbReference type="Proteomes" id="UP000681610"/>
    </source>
</evidence>
<accession>A0ABS3PXM0</accession>
<gene>
    <name evidence="2" type="ORF">J4N46_06555</name>
</gene>
<protein>
    <submittedName>
        <fullName evidence="2">Uncharacterized protein</fullName>
    </submittedName>
</protein>
<sequence>MEYFSYGYCFFLSFVTYSAVPACPLSFTYPSSHTRLRQLADFPSLILVWRNLTTKD</sequence>
<dbReference type="RefSeq" id="WP_208058633.1">
    <property type="nucleotide sequence ID" value="NZ_JAGDYP010000004.1"/>
</dbReference>
<evidence type="ECO:0000256" key="1">
    <source>
        <dbReference type="SAM" id="Phobius"/>
    </source>
</evidence>
<dbReference type="EMBL" id="JAGDYP010000004">
    <property type="protein sequence ID" value="MBO1884081.1"/>
    <property type="molecule type" value="Genomic_DNA"/>
</dbReference>
<name>A0ABS3PXM0_9FLAO</name>
<evidence type="ECO:0000313" key="2">
    <source>
        <dbReference type="EMBL" id="MBO1884081.1"/>
    </source>
</evidence>
<comment type="caution">
    <text evidence="2">The sequence shown here is derived from an EMBL/GenBank/DDBJ whole genome shotgun (WGS) entry which is preliminary data.</text>
</comment>
<organism evidence="2 3">
    <name type="scientific">Capnocytophaga bilenii</name>
    <dbReference type="NCBI Taxonomy" id="2819369"/>
    <lineage>
        <taxon>Bacteria</taxon>
        <taxon>Pseudomonadati</taxon>
        <taxon>Bacteroidota</taxon>
        <taxon>Flavobacteriia</taxon>
        <taxon>Flavobacteriales</taxon>
        <taxon>Flavobacteriaceae</taxon>
        <taxon>Capnocytophaga</taxon>
    </lineage>
</organism>
<feature type="transmembrane region" description="Helical" evidence="1">
    <location>
        <begin position="6"/>
        <end position="27"/>
    </location>
</feature>
<reference evidence="2 3" key="1">
    <citation type="submission" date="2021-03" db="EMBL/GenBank/DDBJ databases">
        <title>Isolation and description of Capnocytophaga bilenii sp. nov., a novel Capnocytophaga species, isolated from a gingivitis subject.</title>
        <authorList>
            <person name="Antezack A."/>
            <person name="Monnet-Corti V."/>
            <person name="La Scola B."/>
        </authorList>
    </citation>
    <scope>NUCLEOTIDE SEQUENCE [LARGE SCALE GENOMIC DNA]</scope>
    <source>
        <strain evidence="2 3">Marseille-Q4570</strain>
    </source>
</reference>
<keyword evidence="1" id="KW-0812">Transmembrane</keyword>
<proteinExistence type="predicted"/>
<dbReference type="Proteomes" id="UP000681610">
    <property type="component" value="Unassembled WGS sequence"/>
</dbReference>
<keyword evidence="3" id="KW-1185">Reference proteome</keyword>